<accession>A0A0A3APQ2</accession>
<comment type="caution">
    <text evidence="1">The sequence shown here is derived from an EMBL/GenBank/DDBJ whole genome shotgun (WGS) entry which is preliminary data.</text>
</comment>
<dbReference type="Proteomes" id="UP000030554">
    <property type="component" value="Unassembled WGS sequence"/>
</dbReference>
<dbReference type="RefSeq" id="WP_039162583.1">
    <property type="nucleotide sequence ID" value="NZ_JPJQ01000008.1"/>
</dbReference>
<gene>
    <name evidence="1" type="ORF">IO48_01575</name>
</gene>
<reference evidence="1 2" key="1">
    <citation type="submission" date="2014-07" db="EMBL/GenBank/DDBJ databases">
        <title>Chaperone-usher fimbriae in a diverse selection of Gallibacterium genomes.</title>
        <authorList>
            <person name="Kudirkiene E."/>
            <person name="Bager R.J."/>
            <person name="Johnson T.J."/>
            <person name="Bojesen A.M."/>
        </authorList>
    </citation>
    <scope>NUCLEOTIDE SEQUENCE [LARGE SCALE GENOMIC DNA]</scope>
    <source>
        <strain evidence="1 2">4895</strain>
    </source>
</reference>
<dbReference type="AlphaFoldDB" id="A0A0A3APQ2"/>
<sequence length="208" mass="24534">MYKYIEEIRNFVNNNHHSESSVLPYKNENGYNKKYYHLCAALDILGDTETAISDYLELENKNGRGLNYVYIYGILQILQLRNEAVKAIYNIFLKEIKENEVLNAIRLLRNKLSAHPFDKNSENGAFGIEACSLSTFLFSPYKFDLDYKKINHTVQYYHTLPFHKKVDILIKDNNINHISLNMKEIIEEQNSILEEYLYEICKHLQKIL</sequence>
<evidence type="ECO:0000313" key="1">
    <source>
        <dbReference type="EMBL" id="KGQ63444.1"/>
    </source>
</evidence>
<dbReference type="EMBL" id="JPJQ01000008">
    <property type="protein sequence ID" value="KGQ63444.1"/>
    <property type="molecule type" value="Genomic_DNA"/>
</dbReference>
<protein>
    <submittedName>
        <fullName evidence="1">Uncharacterized protein</fullName>
    </submittedName>
</protein>
<organism evidence="1 2">
    <name type="scientific">Gallibacterium anatis 4895</name>
    <dbReference type="NCBI Taxonomy" id="1396510"/>
    <lineage>
        <taxon>Bacteria</taxon>
        <taxon>Pseudomonadati</taxon>
        <taxon>Pseudomonadota</taxon>
        <taxon>Gammaproteobacteria</taxon>
        <taxon>Pasteurellales</taxon>
        <taxon>Pasteurellaceae</taxon>
        <taxon>Gallibacterium</taxon>
    </lineage>
</organism>
<name>A0A0A3APQ2_9PAST</name>
<proteinExistence type="predicted"/>
<evidence type="ECO:0000313" key="2">
    <source>
        <dbReference type="Proteomes" id="UP000030554"/>
    </source>
</evidence>